<dbReference type="AlphaFoldDB" id="A0A7S1BNJ5"/>
<dbReference type="EMBL" id="HBFR01026154">
    <property type="protein sequence ID" value="CAD8891609.1"/>
    <property type="molecule type" value="Transcribed_RNA"/>
</dbReference>
<evidence type="ECO:0000256" key="1">
    <source>
        <dbReference type="SAM" id="MobiDB-lite"/>
    </source>
</evidence>
<feature type="region of interest" description="Disordered" evidence="1">
    <location>
        <begin position="9"/>
        <end position="49"/>
    </location>
</feature>
<accession>A0A7S1BNJ5</accession>
<proteinExistence type="predicted"/>
<sequence length="147" mass="16678">MRVMIEKYLKKKRLKKPREPTVVEEENDTSTDHSTEDNPTDNLKTDLEGDKKPILAQAQKVLQQHFSGETKIPKLNNPINDSGCEVRSAGCTGINGNLYSILNRFREVLSVPNLEEAVSPDFERSLYKNIQGLMHITNENVNLDKLV</sequence>
<protein>
    <submittedName>
        <fullName evidence="2">Uncharacterized protein</fullName>
    </submittedName>
</protein>
<gene>
    <name evidence="2" type="ORF">CHYS00102_LOCUS18815</name>
</gene>
<organism evidence="2">
    <name type="scientific">Corethron hystrix</name>
    <dbReference type="NCBI Taxonomy" id="216773"/>
    <lineage>
        <taxon>Eukaryota</taxon>
        <taxon>Sar</taxon>
        <taxon>Stramenopiles</taxon>
        <taxon>Ochrophyta</taxon>
        <taxon>Bacillariophyta</taxon>
        <taxon>Coscinodiscophyceae</taxon>
        <taxon>Corethrophycidae</taxon>
        <taxon>Corethrales</taxon>
        <taxon>Corethraceae</taxon>
        <taxon>Corethron</taxon>
    </lineage>
</organism>
<evidence type="ECO:0000313" key="2">
    <source>
        <dbReference type="EMBL" id="CAD8891609.1"/>
    </source>
</evidence>
<name>A0A7S1BNJ5_9STRA</name>
<reference evidence="2" key="1">
    <citation type="submission" date="2021-01" db="EMBL/GenBank/DDBJ databases">
        <authorList>
            <person name="Corre E."/>
            <person name="Pelletier E."/>
            <person name="Niang G."/>
            <person name="Scheremetjew M."/>
            <person name="Finn R."/>
            <person name="Kale V."/>
            <person name="Holt S."/>
            <person name="Cochrane G."/>
            <person name="Meng A."/>
            <person name="Brown T."/>
            <person name="Cohen L."/>
        </authorList>
    </citation>
    <scope>NUCLEOTIDE SEQUENCE</scope>
    <source>
        <strain evidence="2">308</strain>
    </source>
</reference>